<proteinExistence type="predicted"/>
<sequence>MLDAADIPSRRGGSFFRKAVTAHFERDGAAGSFQGLEGKEMKRHFANAAFATMRTTGAPVQAVGVSMALKPARNAAADRRAFVPFELVTPTNLKNHQAGN</sequence>
<comment type="caution">
    <text evidence="1">The sequence shown here is derived from an EMBL/GenBank/DDBJ whole genome shotgun (WGS) entry which is preliminary data.</text>
</comment>
<gene>
    <name evidence="1" type="ORF">C241_23950</name>
</gene>
<organism evidence="1 2">
    <name type="scientific">Bradyrhizobium lupini HPC(L)</name>
    <dbReference type="NCBI Taxonomy" id="1229491"/>
    <lineage>
        <taxon>Bacteria</taxon>
        <taxon>Pseudomonadati</taxon>
        <taxon>Pseudomonadota</taxon>
        <taxon>Alphaproteobacteria</taxon>
        <taxon>Hyphomicrobiales</taxon>
        <taxon>Nitrobacteraceae</taxon>
        <taxon>Bradyrhizobium</taxon>
    </lineage>
</organism>
<dbReference type="Proteomes" id="UP000017668">
    <property type="component" value="Unassembled WGS sequence"/>
</dbReference>
<evidence type="ECO:0000313" key="1">
    <source>
        <dbReference type="EMBL" id="EKJ93527.1"/>
    </source>
</evidence>
<dbReference type="EMBL" id="AMQQ01000038">
    <property type="protein sequence ID" value="EKJ93527.1"/>
    <property type="molecule type" value="Genomic_DNA"/>
</dbReference>
<keyword evidence="2" id="KW-1185">Reference proteome</keyword>
<reference evidence="1 2" key="1">
    <citation type="journal article" date="2013" name="Genome Announc.">
        <title>Genome Sequence of Rhizobium lupini HPC(L) Isolated from Saline Desert Soil, Kutch (Gujarat).</title>
        <authorList>
            <person name="Agarwal L."/>
            <person name="Purohit H.J."/>
        </authorList>
    </citation>
    <scope>NUCLEOTIDE SEQUENCE [LARGE SCALE GENOMIC DNA]</scope>
    <source>
        <strain evidence="2">HPC(L)</strain>
    </source>
</reference>
<accession>A0ABN0HG40</accession>
<protein>
    <submittedName>
        <fullName evidence="1">Uncharacterized protein</fullName>
    </submittedName>
</protein>
<name>A0ABN0HG40_RHILU</name>
<evidence type="ECO:0000313" key="2">
    <source>
        <dbReference type="Proteomes" id="UP000017668"/>
    </source>
</evidence>